<reference evidence="1 2" key="1">
    <citation type="submission" date="2016-10" db="EMBL/GenBank/DDBJ databases">
        <authorList>
            <person name="de Groot N.N."/>
        </authorList>
    </citation>
    <scope>NUCLEOTIDE SEQUENCE [LARGE SCALE GENOMIC DNA]</scope>
    <source>
        <strain evidence="1 2">DSM 12130</strain>
    </source>
</reference>
<protein>
    <submittedName>
        <fullName evidence="1">Uncharacterized protein</fullName>
    </submittedName>
</protein>
<name>A0A1H0MK51_9BACT</name>
<evidence type="ECO:0000313" key="1">
    <source>
        <dbReference type="EMBL" id="SDO80530.1"/>
    </source>
</evidence>
<dbReference type="Proteomes" id="UP000199073">
    <property type="component" value="Unassembled WGS sequence"/>
</dbReference>
<organism evidence="1 2">
    <name type="scientific">Desulforhopalus singaporensis</name>
    <dbReference type="NCBI Taxonomy" id="91360"/>
    <lineage>
        <taxon>Bacteria</taxon>
        <taxon>Pseudomonadati</taxon>
        <taxon>Thermodesulfobacteriota</taxon>
        <taxon>Desulfobulbia</taxon>
        <taxon>Desulfobulbales</taxon>
        <taxon>Desulfocapsaceae</taxon>
        <taxon>Desulforhopalus</taxon>
    </lineage>
</organism>
<gene>
    <name evidence="1" type="ORF">SAMN05660330_01074</name>
</gene>
<dbReference type="AlphaFoldDB" id="A0A1H0MK51"/>
<sequence>MTTVGSRGGSTAGDIGPDFCFKWSGCLRILYTEQFCFSGNMGAYIKKKQVKSNLFCMFSPGETAQIYNLKITMCYSFQILLFGEPLRMAE</sequence>
<proteinExistence type="predicted"/>
<accession>A0A1H0MK51</accession>
<evidence type="ECO:0000313" key="2">
    <source>
        <dbReference type="Proteomes" id="UP000199073"/>
    </source>
</evidence>
<dbReference type="EMBL" id="FNJI01000006">
    <property type="protein sequence ID" value="SDO80530.1"/>
    <property type="molecule type" value="Genomic_DNA"/>
</dbReference>
<keyword evidence="2" id="KW-1185">Reference proteome</keyword>